<keyword evidence="2" id="KW-1185">Reference proteome</keyword>
<comment type="caution">
    <text evidence="1">The sequence shown here is derived from an EMBL/GenBank/DDBJ whole genome shotgun (WGS) entry which is preliminary data.</text>
</comment>
<reference evidence="1 2" key="1">
    <citation type="submission" date="2018-03" db="EMBL/GenBank/DDBJ databases">
        <title>Genomic Encyclopedia of Archaeal and Bacterial Type Strains, Phase II (KMG-II): from individual species to whole genera.</title>
        <authorList>
            <person name="Goeker M."/>
        </authorList>
    </citation>
    <scope>NUCLEOTIDE SEQUENCE [LARGE SCALE GENOMIC DNA]</scope>
    <source>
        <strain evidence="1 2">RHA1</strain>
    </source>
</reference>
<organism evidence="1 2">
    <name type="scientific">Laceyella sediminis</name>
    <dbReference type="NCBI Taxonomy" id="573074"/>
    <lineage>
        <taxon>Bacteria</taxon>
        <taxon>Bacillati</taxon>
        <taxon>Bacillota</taxon>
        <taxon>Bacilli</taxon>
        <taxon>Bacillales</taxon>
        <taxon>Thermoactinomycetaceae</taxon>
        <taxon>Laceyella</taxon>
    </lineage>
</organism>
<evidence type="ECO:0000313" key="1">
    <source>
        <dbReference type="EMBL" id="PRZ15414.1"/>
    </source>
</evidence>
<protein>
    <submittedName>
        <fullName evidence="1">Uncharacterized protein</fullName>
    </submittedName>
</protein>
<dbReference type="EMBL" id="PVTZ01000004">
    <property type="protein sequence ID" value="PRZ15414.1"/>
    <property type="molecule type" value="Genomic_DNA"/>
</dbReference>
<gene>
    <name evidence="1" type="ORF">CLV36_104137</name>
</gene>
<evidence type="ECO:0000313" key="2">
    <source>
        <dbReference type="Proteomes" id="UP000238836"/>
    </source>
</evidence>
<dbReference type="Proteomes" id="UP000238836">
    <property type="component" value="Unassembled WGS sequence"/>
</dbReference>
<sequence length="189" mass="21859">MWKVLDRLAEIKVKAEGTIFEEFVSSQVENYKRQKQKELKKANINNKWIDHADALFNLFAQISEEVKPQIEPFVARVEFVDNRESDGAVMLTVANFKDETFSLRCADLHTMEDYAKLEDDAFVETLDEAQEEGGVQFFFDPDELVETVAHSRIFKEDDPFAALKQVIEPHLVELLKRTFDIAALLEKKT</sequence>
<accession>A0ABX5EQ70</accession>
<name>A0ABX5EQ70_9BACL</name>
<proteinExistence type="predicted"/>